<proteinExistence type="predicted"/>
<gene>
    <name evidence="1" type="ORF">O4213_15565</name>
</gene>
<keyword evidence="2" id="KW-1185">Reference proteome</keyword>
<sequence length="164" mass="16860">MFHILDNLHTIESAVPGLGGRLDISQIAAAGHSFGGQTAGILIATAGTAGSDFRPEAAQMFPWLNPDFSETATTAMVVAGDADISGLTTRGANWGTDPYQLSPGAEALLALFGAEHSLGGIPGYDAAETADHDPACSRVMADFAVRPATPGRIETQGPDVRPLT</sequence>
<accession>A0ABT4MX61</accession>
<dbReference type="EMBL" id="JAPWIE010000004">
    <property type="protein sequence ID" value="MCZ4551409.1"/>
    <property type="molecule type" value="Genomic_DNA"/>
</dbReference>
<evidence type="ECO:0008006" key="3">
    <source>
        <dbReference type="Google" id="ProtNLM"/>
    </source>
</evidence>
<reference evidence="1" key="1">
    <citation type="submission" date="2022-12" db="EMBL/GenBank/DDBJ databases">
        <authorList>
            <person name="Krivoruchko A.V."/>
            <person name="Elkin A."/>
        </authorList>
    </citation>
    <scope>NUCLEOTIDE SEQUENCE</scope>
    <source>
        <strain evidence="1">IEGM 1388</strain>
    </source>
</reference>
<dbReference type="Gene3D" id="3.40.50.1820">
    <property type="entry name" value="alpha/beta hydrolase"/>
    <property type="match status" value="1"/>
</dbReference>
<dbReference type="SUPFAM" id="SSF53474">
    <property type="entry name" value="alpha/beta-Hydrolases"/>
    <property type="match status" value="1"/>
</dbReference>
<protein>
    <recommendedName>
        <fullName evidence="3">Alpha/beta hydrolase family protein</fullName>
    </recommendedName>
</protein>
<dbReference type="RefSeq" id="WP_301572228.1">
    <property type="nucleotide sequence ID" value="NZ_JAPWIE010000004.1"/>
</dbReference>
<comment type="caution">
    <text evidence="1">The sequence shown here is derived from an EMBL/GenBank/DDBJ whole genome shotgun (WGS) entry which is preliminary data.</text>
</comment>
<evidence type="ECO:0000313" key="2">
    <source>
        <dbReference type="Proteomes" id="UP001067235"/>
    </source>
</evidence>
<evidence type="ECO:0000313" key="1">
    <source>
        <dbReference type="EMBL" id="MCZ4551409.1"/>
    </source>
</evidence>
<name>A0ABT4MX61_GORRU</name>
<dbReference type="Proteomes" id="UP001067235">
    <property type="component" value="Unassembled WGS sequence"/>
</dbReference>
<dbReference type="InterPro" id="IPR029058">
    <property type="entry name" value="AB_hydrolase_fold"/>
</dbReference>
<organism evidence="1 2">
    <name type="scientific">Gordonia rubripertincta</name>
    <name type="common">Rhodococcus corallinus</name>
    <dbReference type="NCBI Taxonomy" id="36822"/>
    <lineage>
        <taxon>Bacteria</taxon>
        <taxon>Bacillati</taxon>
        <taxon>Actinomycetota</taxon>
        <taxon>Actinomycetes</taxon>
        <taxon>Mycobacteriales</taxon>
        <taxon>Gordoniaceae</taxon>
        <taxon>Gordonia</taxon>
    </lineage>
</organism>